<reference evidence="3" key="3">
    <citation type="submission" date="2022-01" db="UniProtKB">
        <authorList>
            <consortium name="EnsemblPlants"/>
        </authorList>
    </citation>
    <scope>IDENTIFICATION</scope>
    <source>
        <strain evidence="3">subsp. vulgare</strain>
    </source>
</reference>
<accession>A0A8I6YMB8</accession>
<dbReference type="PANTHER" id="PTHR32133:SF309">
    <property type="entry name" value="F-BOX DOMAIN-CONTAINING PROTEIN"/>
    <property type="match status" value="1"/>
</dbReference>
<dbReference type="OrthoDB" id="666391at2759"/>
<protein>
    <recommendedName>
        <fullName evidence="2">F-box domain-containing protein</fullName>
    </recommendedName>
</protein>
<dbReference type="KEGG" id="hvg:123398840"/>
<dbReference type="SMR" id="A0A8I6YMB8"/>
<feature type="compositionally biased region" description="Acidic residues" evidence="1">
    <location>
        <begin position="654"/>
        <end position="670"/>
    </location>
</feature>
<dbReference type="Gene3D" id="1.25.40.10">
    <property type="entry name" value="Tetratricopeptide repeat domain"/>
    <property type="match status" value="1"/>
</dbReference>
<dbReference type="EnsemblPlants" id="HORVU.MOREX.r3.5HG0518900.1">
    <property type="protein sequence ID" value="HORVU.MOREX.r3.5HG0518900.1"/>
    <property type="gene ID" value="HORVU.MOREX.r3.5HG0518900"/>
</dbReference>
<dbReference type="Pfam" id="PF00646">
    <property type="entry name" value="F-box"/>
    <property type="match status" value="1"/>
</dbReference>
<gene>
    <name evidence="3" type="primary">LOC123398840</name>
</gene>
<dbReference type="PANTHER" id="PTHR32133">
    <property type="entry name" value="OS07G0120400 PROTEIN"/>
    <property type="match status" value="1"/>
</dbReference>
<sequence>MPPAPELSMDLVEQFLIRLPPDDPGCLFRASLVCRLWRGLLTSADFARRYREFHRTPPLLGFFENHDTVKPWFAPSSPAASPFPPLFPDRRDLYVLDSRHALVLLRNPIRTDDNDHAVSLIVWDPVGRRQWEFPPPDFASTVIYDVGVVVCAADHCDHLGCHGSSFLVGYVGTDYSSAYASVFSLETSSWSPTVSCPHPGIEIWRCQPKPLVGNAAYSICVSEDEEYGVSQLVLRFDLFSRELSKFDGPTIHRHSHYVLMKTEEGVLGCAAMQGSRSRLHLWSTETGPDGAVAWMQPRVVHLNSSFFGVVCFEDRAGAFYLTTDDGVTTVDLKSGRVKKTSIDNSSTIPYISFYTPDQAVQNVEVAQGGRWKQVGDKEKEADEKEEQEEEKALKELFTKGSKALKDEDFISAVDCRRTILEIRVARHGKISPKCCSAYFNYGWALLRKILSNRDSVNSTTTQRNTGRKISEDLDLAWKMLHVARAISAKIPASTIEKYKIYAVLAKVSVEREDTDYSLVACFKALANLEHLLEPDHRRVINLNLHIRFAFELQSKIGDSKAILLCMSRVENLKRARQALLADKGNDISATEVGSENTFPPKLIEFFTNKILSALEEKLEDPGASNTRVSEASAGADHEAAGRIVKRAKLKQTSVEDDSSDSSDGDTEGYDDSNGSDGDSDGSDGDSDGSAPE</sequence>
<reference evidence="4" key="1">
    <citation type="journal article" date="2012" name="Nature">
        <title>A physical, genetic and functional sequence assembly of the barley genome.</title>
        <authorList>
            <consortium name="The International Barley Genome Sequencing Consortium"/>
            <person name="Mayer K.F."/>
            <person name="Waugh R."/>
            <person name="Brown J.W."/>
            <person name="Schulman A."/>
            <person name="Langridge P."/>
            <person name="Platzer M."/>
            <person name="Fincher G.B."/>
            <person name="Muehlbauer G.J."/>
            <person name="Sato K."/>
            <person name="Close T.J."/>
            <person name="Wise R.P."/>
            <person name="Stein N."/>
        </authorList>
    </citation>
    <scope>NUCLEOTIDE SEQUENCE [LARGE SCALE GENOMIC DNA]</scope>
    <source>
        <strain evidence="4">cv. Morex</strain>
    </source>
</reference>
<dbReference type="InterPro" id="IPR001810">
    <property type="entry name" value="F-box_dom"/>
</dbReference>
<evidence type="ECO:0000259" key="2">
    <source>
        <dbReference type="Pfam" id="PF00646"/>
    </source>
</evidence>
<keyword evidence="4" id="KW-1185">Reference proteome</keyword>
<reference evidence="3" key="2">
    <citation type="submission" date="2020-10" db="EMBL/GenBank/DDBJ databases">
        <authorList>
            <person name="Scholz U."/>
            <person name="Mascher M."/>
            <person name="Fiebig A."/>
        </authorList>
    </citation>
    <scope>NUCLEOTIDE SEQUENCE [LARGE SCALE GENOMIC DNA]</scope>
    <source>
        <strain evidence="3">cv. Morex</strain>
    </source>
</reference>
<dbReference type="Proteomes" id="UP000011116">
    <property type="component" value="Chromosome 5H"/>
</dbReference>
<feature type="region of interest" description="Disordered" evidence="1">
    <location>
        <begin position="619"/>
        <end position="692"/>
    </location>
</feature>
<proteinExistence type="predicted"/>
<name>A0A8I6YMB8_HORVV</name>
<dbReference type="AlphaFoldDB" id="A0A8I6YMB8"/>
<evidence type="ECO:0000313" key="3">
    <source>
        <dbReference type="EnsemblPlants" id="HORVU.MOREX.r3.5HG0518900.1"/>
    </source>
</evidence>
<feature type="compositionally biased region" description="Acidic residues" evidence="1">
    <location>
        <begin position="677"/>
        <end position="686"/>
    </location>
</feature>
<dbReference type="InterPro" id="IPR036047">
    <property type="entry name" value="F-box-like_dom_sf"/>
</dbReference>
<organism evidence="3 4">
    <name type="scientific">Hordeum vulgare subsp. vulgare</name>
    <name type="common">Domesticated barley</name>
    <dbReference type="NCBI Taxonomy" id="112509"/>
    <lineage>
        <taxon>Eukaryota</taxon>
        <taxon>Viridiplantae</taxon>
        <taxon>Streptophyta</taxon>
        <taxon>Embryophyta</taxon>
        <taxon>Tracheophyta</taxon>
        <taxon>Spermatophyta</taxon>
        <taxon>Magnoliopsida</taxon>
        <taxon>Liliopsida</taxon>
        <taxon>Poales</taxon>
        <taxon>Poaceae</taxon>
        <taxon>BOP clade</taxon>
        <taxon>Pooideae</taxon>
        <taxon>Triticodae</taxon>
        <taxon>Triticeae</taxon>
        <taxon>Hordeinae</taxon>
        <taxon>Hordeum</taxon>
    </lineage>
</organism>
<evidence type="ECO:0000313" key="4">
    <source>
        <dbReference type="Proteomes" id="UP000011116"/>
    </source>
</evidence>
<dbReference type="Gramene" id="HORVU.MOREX.r3.5HG0518900.1">
    <property type="protein sequence ID" value="HORVU.MOREX.r3.5HG0518900.1"/>
    <property type="gene ID" value="HORVU.MOREX.r3.5HG0518900"/>
</dbReference>
<dbReference type="RefSeq" id="XP_044949222.1">
    <property type="nucleotide sequence ID" value="XM_045093287.1"/>
</dbReference>
<dbReference type="Gramene" id="HORVU.MOREX.r2.5HG0431280.1">
    <property type="protein sequence ID" value="HORVU.MOREX.r2.5HG0431280.1"/>
    <property type="gene ID" value="HORVU.MOREX.r2.5HG0431280"/>
</dbReference>
<evidence type="ECO:0000256" key="1">
    <source>
        <dbReference type="SAM" id="MobiDB-lite"/>
    </source>
</evidence>
<feature type="domain" description="F-box" evidence="2">
    <location>
        <begin position="7"/>
        <end position="46"/>
    </location>
</feature>
<dbReference type="InterPro" id="IPR011990">
    <property type="entry name" value="TPR-like_helical_dom_sf"/>
</dbReference>
<dbReference type="GeneID" id="123398840"/>
<dbReference type="SUPFAM" id="SSF81383">
    <property type="entry name" value="F-box domain"/>
    <property type="match status" value="1"/>
</dbReference>